<comment type="caution">
    <text evidence="2">The sequence shown here is derived from an EMBL/GenBank/DDBJ whole genome shotgun (WGS) entry which is preliminary data.</text>
</comment>
<evidence type="ECO:0000256" key="1">
    <source>
        <dbReference type="SAM" id="MobiDB-lite"/>
    </source>
</evidence>
<gene>
    <name evidence="2" type="ORF">AaE_012167</name>
</gene>
<proteinExistence type="predicted"/>
<sequence>MPKRRRGHGLTRSVKYFRNQRRGNNPASCASDQLAGPVDPLIQAPTACPDQSQPALLHPQTPTAVPNKAMPIPKHQEQSVTSEQRRVAWIVHFVDVLGSPPEHEWNVHRGTIHDMLVAFNLKEGMRVPMRNALLQFLASVQQGIAYTGSVSRPGGQNRVVELDSAESQIIADCMEMGWSVTQTSHMVNHYRSQQAKVSVGRSSVYSAYLRLKPRVSSMTASKQGSKVYNLHGQRLD</sequence>
<evidence type="ECO:0000313" key="2">
    <source>
        <dbReference type="EMBL" id="KAF0711974.1"/>
    </source>
</evidence>
<reference evidence="2 3" key="1">
    <citation type="submission" date="2019-06" db="EMBL/GenBank/DDBJ databases">
        <title>Genomics analysis of Aphanomyces spp. identifies a new class of oomycete effector associated with host adaptation.</title>
        <authorList>
            <person name="Gaulin E."/>
        </authorList>
    </citation>
    <scope>NUCLEOTIDE SEQUENCE [LARGE SCALE GENOMIC DNA]</scope>
    <source>
        <strain evidence="2 3">E</strain>
    </source>
</reference>
<feature type="compositionally biased region" description="Polar residues" evidence="1">
    <location>
        <begin position="49"/>
        <end position="64"/>
    </location>
</feature>
<dbReference type="VEuPathDB" id="FungiDB:H257_01397"/>
<organism evidence="2 3">
    <name type="scientific">Aphanomyces astaci</name>
    <name type="common">Crayfish plague agent</name>
    <dbReference type="NCBI Taxonomy" id="112090"/>
    <lineage>
        <taxon>Eukaryota</taxon>
        <taxon>Sar</taxon>
        <taxon>Stramenopiles</taxon>
        <taxon>Oomycota</taxon>
        <taxon>Saprolegniomycetes</taxon>
        <taxon>Saprolegniales</taxon>
        <taxon>Verrucalvaceae</taxon>
        <taxon>Aphanomyces</taxon>
    </lineage>
</organism>
<feature type="region of interest" description="Disordered" evidence="1">
    <location>
        <begin position="46"/>
        <end position="73"/>
    </location>
</feature>
<protein>
    <submittedName>
        <fullName evidence="2">Uncharacterized protein</fullName>
    </submittedName>
</protein>
<evidence type="ECO:0000313" key="3">
    <source>
        <dbReference type="Proteomes" id="UP000469452"/>
    </source>
</evidence>
<dbReference type="EMBL" id="VJMI01017973">
    <property type="protein sequence ID" value="KAF0711974.1"/>
    <property type="molecule type" value="Genomic_DNA"/>
</dbReference>
<dbReference type="Proteomes" id="UP000469452">
    <property type="component" value="Unassembled WGS sequence"/>
</dbReference>
<accession>A0A6A4Z9R2</accession>
<name>A0A6A4Z9R2_APHAT</name>
<dbReference type="AlphaFoldDB" id="A0A6A4Z9R2"/>